<keyword evidence="6" id="KW-1185">Reference proteome</keyword>
<protein>
    <submittedName>
        <fullName evidence="5">Uncharacterized protein YcnI</fullName>
    </submittedName>
</protein>
<dbReference type="Proteomes" id="UP000318416">
    <property type="component" value="Unassembled WGS sequence"/>
</dbReference>
<dbReference type="OrthoDB" id="3296726at2"/>
<dbReference type="InterPro" id="IPR038507">
    <property type="entry name" value="YcnI-like_sf"/>
</dbReference>
<evidence type="ECO:0000256" key="1">
    <source>
        <dbReference type="SAM" id="MobiDB-lite"/>
    </source>
</evidence>
<accession>A0A561EKA2</accession>
<dbReference type="Pfam" id="PF07987">
    <property type="entry name" value="DUF1775"/>
    <property type="match status" value="1"/>
</dbReference>
<feature type="transmembrane region" description="Helical" evidence="2">
    <location>
        <begin position="208"/>
        <end position="226"/>
    </location>
</feature>
<gene>
    <name evidence="5" type="ORF">FB465_1003</name>
</gene>
<reference evidence="5 6" key="1">
    <citation type="submission" date="2019-06" db="EMBL/GenBank/DDBJ databases">
        <title>Sequencing the genomes of 1000 actinobacteria strains.</title>
        <authorList>
            <person name="Klenk H.-P."/>
        </authorList>
    </citation>
    <scope>NUCLEOTIDE SEQUENCE [LARGE SCALE GENOMIC DNA]</scope>
    <source>
        <strain evidence="5 6">DSM 41649</strain>
    </source>
</reference>
<feature type="chain" id="PRO_5022182487" evidence="3">
    <location>
        <begin position="30"/>
        <end position="233"/>
    </location>
</feature>
<dbReference type="RefSeq" id="WP_145787906.1">
    <property type="nucleotide sequence ID" value="NZ_BAAABR010000038.1"/>
</dbReference>
<feature type="domain" description="YncI copper-binding" evidence="4">
    <location>
        <begin position="97"/>
        <end position="157"/>
    </location>
</feature>
<keyword evidence="2" id="KW-0472">Membrane</keyword>
<evidence type="ECO:0000256" key="3">
    <source>
        <dbReference type="SAM" id="SignalP"/>
    </source>
</evidence>
<evidence type="ECO:0000313" key="6">
    <source>
        <dbReference type="Proteomes" id="UP000318416"/>
    </source>
</evidence>
<name>A0A561EKA2_9ACTN</name>
<keyword evidence="2" id="KW-0812">Transmembrane</keyword>
<keyword evidence="2" id="KW-1133">Transmembrane helix</keyword>
<sequence length="233" mass="23284">MNRSRILARVAAPLAALAGAVALAGPAFAHVEVESDTARALAVNAVVAFDAEGESATAGISQIRVALPAGIAPADVTLAEGPQGWSLTAASDGYTVAGPALAPGKSAEYKIKVRQLPDAKELAFKSLVTYTDGQVDRWIELPQGGSKPEHPAPVLKLTAAAPGAAPLAASPSASAGPSVPATTSTPTAQPAPLLAVHSDGGSSDRTPVLIGIVAAVLVAGGGVAWWRRRSARS</sequence>
<evidence type="ECO:0000313" key="5">
    <source>
        <dbReference type="EMBL" id="TWE16043.1"/>
    </source>
</evidence>
<organism evidence="5 6">
    <name type="scientific">Kitasatospora atroaurantiaca</name>
    <dbReference type="NCBI Taxonomy" id="285545"/>
    <lineage>
        <taxon>Bacteria</taxon>
        <taxon>Bacillati</taxon>
        <taxon>Actinomycetota</taxon>
        <taxon>Actinomycetes</taxon>
        <taxon>Kitasatosporales</taxon>
        <taxon>Streptomycetaceae</taxon>
        <taxon>Kitasatospora</taxon>
    </lineage>
</organism>
<dbReference type="AlphaFoldDB" id="A0A561EKA2"/>
<dbReference type="EMBL" id="VIVR01000001">
    <property type="protein sequence ID" value="TWE16043.1"/>
    <property type="molecule type" value="Genomic_DNA"/>
</dbReference>
<evidence type="ECO:0000256" key="2">
    <source>
        <dbReference type="SAM" id="Phobius"/>
    </source>
</evidence>
<keyword evidence="3" id="KW-0732">Signal</keyword>
<dbReference type="Gene3D" id="2.60.40.2230">
    <property type="entry name" value="Uncharacterised protein YcnI-like PF07987, DUF1775"/>
    <property type="match status" value="1"/>
</dbReference>
<dbReference type="InterPro" id="IPR012533">
    <property type="entry name" value="YcnI-copper_dom"/>
</dbReference>
<feature type="signal peptide" evidence="3">
    <location>
        <begin position="1"/>
        <end position="29"/>
    </location>
</feature>
<evidence type="ECO:0000259" key="4">
    <source>
        <dbReference type="Pfam" id="PF07987"/>
    </source>
</evidence>
<proteinExistence type="predicted"/>
<feature type="compositionally biased region" description="Low complexity" evidence="1">
    <location>
        <begin position="166"/>
        <end position="195"/>
    </location>
</feature>
<feature type="region of interest" description="Disordered" evidence="1">
    <location>
        <begin position="166"/>
        <end position="200"/>
    </location>
</feature>
<comment type="caution">
    <text evidence="5">The sequence shown here is derived from an EMBL/GenBank/DDBJ whole genome shotgun (WGS) entry which is preliminary data.</text>
</comment>